<evidence type="ECO:0000313" key="1">
    <source>
        <dbReference type="EMBL" id="MBP2356811.1"/>
    </source>
</evidence>
<keyword evidence="2" id="KW-1185">Reference proteome</keyword>
<reference evidence="1 2" key="1">
    <citation type="submission" date="2021-03" db="EMBL/GenBank/DDBJ databases">
        <title>Sequencing the genomes of 1000 actinobacteria strains.</title>
        <authorList>
            <person name="Klenk H.-P."/>
        </authorList>
    </citation>
    <scope>NUCLEOTIDE SEQUENCE [LARGE SCALE GENOMIC DNA]</scope>
    <source>
        <strain evidence="1 2">DSM 18824</strain>
    </source>
</reference>
<sequence length="236" mass="26386">MRVSFGFGGWVAVDDVGLPGVLYVRMRDAQERLRISEFYIDASHETAALEARDLRDVPLAQIEEFINLEADLLRHGMNLPAPDLSTLASHFSSTFGNLERQIAEGDWVVSSFVSQYLPDGVDRAVVCRDRLLTDEDAEAAKGSPRVMRVAPAARAKWRGLRKSDREFRLQAGPADGLTDEFLREVARAYSAAILRGERPNVAIAEQTGYPLKSVQRWVYTARLRRIMPRGQQGRAG</sequence>
<dbReference type="RefSeq" id="WP_209699261.1">
    <property type="nucleotide sequence ID" value="NZ_BAAAVU010000004.1"/>
</dbReference>
<protein>
    <submittedName>
        <fullName evidence="1">Uncharacterized protein</fullName>
    </submittedName>
</protein>
<name>A0ABS4UYV9_9ACTN</name>
<organism evidence="1 2">
    <name type="scientific">Kribbella aluminosa</name>
    <dbReference type="NCBI Taxonomy" id="416017"/>
    <lineage>
        <taxon>Bacteria</taxon>
        <taxon>Bacillati</taxon>
        <taxon>Actinomycetota</taxon>
        <taxon>Actinomycetes</taxon>
        <taxon>Propionibacteriales</taxon>
        <taxon>Kribbellaceae</taxon>
        <taxon>Kribbella</taxon>
    </lineage>
</organism>
<proteinExistence type="predicted"/>
<comment type="caution">
    <text evidence="1">The sequence shown here is derived from an EMBL/GenBank/DDBJ whole genome shotgun (WGS) entry which is preliminary data.</text>
</comment>
<evidence type="ECO:0000313" key="2">
    <source>
        <dbReference type="Proteomes" id="UP000755585"/>
    </source>
</evidence>
<gene>
    <name evidence="1" type="ORF">JOF29_007921</name>
</gene>
<accession>A0ABS4UYV9</accession>
<dbReference type="Proteomes" id="UP000755585">
    <property type="component" value="Unassembled WGS sequence"/>
</dbReference>
<dbReference type="EMBL" id="JAGINT010000002">
    <property type="protein sequence ID" value="MBP2356811.1"/>
    <property type="molecule type" value="Genomic_DNA"/>
</dbReference>